<name>A0ABX0T2B1_9PSEU</name>
<accession>A0ABX0T2B1</accession>
<dbReference type="Proteomes" id="UP000754495">
    <property type="component" value="Unassembled WGS sequence"/>
</dbReference>
<gene>
    <name evidence="1" type="ORF">FHX46_004225</name>
</gene>
<reference evidence="1 2" key="1">
    <citation type="submission" date="2020-03" db="EMBL/GenBank/DDBJ databases">
        <title>Sequencing the genomes of 1000 actinobacteria strains.</title>
        <authorList>
            <person name="Klenk H.-P."/>
        </authorList>
    </citation>
    <scope>NUCLEOTIDE SEQUENCE [LARGE SCALE GENOMIC DNA]</scope>
    <source>
        <strain evidence="1 2">DSM 45668</strain>
    </source>
</reference>
<comment type="caution">
    <text evidence="1">The sequence shown here is derived from an EMBL/GenBank/DDBJ whole genome shotgun (WGS) entry which is preliminary data.</text>
</comment>
<protein>
    <recommendedName>
        <fullName evidence="3">HNH endonuclease</fullName>
    </recommendedName>
</protein>
<organism evidence="1 2">
    <name type="scientific">Amycolatopsis viridis</name>
    <dbReference type="NCBI Taxonomy" id="185678"/>
    <lineage>
        <taxon>Bacteria</taxon>
        <taxon>Bacillati</taxon>
        <taxon>Actinomycetota</taxon>
        <taxon>Actinomycetes</taxon>
        <taxon>Pseudonocardiales</taxon>
        <taxon>Pseudonocardiaceae</taxon>
        <taxon>Amycolatopsis</taxon>
    </lineage>
</organism>
<keyword evidence="2" id="KW-1185">Reference proteome</keyword>
<dbReference type="RefSeq" id="WP_167117821.1">
    <property type="nucleotide sequence ID" value="NZ_JAANOU010000001.1"/>
</dbReference>
<evidence type="ECO:0000313" key="1">
    <source>
        <dbReference type="EMBL" id="NIH81695.1"/>
    </source>
</evidence>
<sequence length="52" mass="5913">MTSKPRKPAGKPRTVHAECIVDGCTERELEDLGVCQVHHEAGWRYVKEPDHD</sequence>
<proteinExistence type="predicted"/>
<evidence type="ECO:0008006" key="3">
    <source>
        <dbReference type="Google" id="ProtNLM"/>
    </source>
</evidence>
<evidence type="ECO:0000313" key="2">
    <source>
        <dbReference type="Proteomes" id="UP000754495"/>
    </source>
</evidence>
<dbReference type="EMBL" id="JAANOU010000001">
    <property type="protein sequence ID" value="NIH81695.1"/>
    <property type="molecule type" value="Genomic_DNA"/>
</dbReference>